<keyword evidence="1" id="KW-0040">ANK repeat</keyword>
<dbReference type="InterPro" id="IPR002110">
    <property type="entry name" value="Ankyrin_rpt"/>
</dbReference>
<dbReference type="PROSITE" id="PS50088">
    <property type="entry name" value="ANK_REPEAT"/>
    <property type="match status" value="1"/>
</dbReference>
<dbReference type="EMBL" id="CP000384">
    <property type="protein sequence ID" value="ABG08551.1"/>
    <property type="molecule type" value="Genomic_DNA"/>
</dbReference>
<proteinExistence type="predicted"/>
<dbReference type="AlphaFoldDB" id="A0A5Q5BJQ7"/>
<feature type="repeat" description="ANK" evidence="1">
    <location>
        <begin position="70"/>
        <end position="103"/>
    </location>
</feature>
<evidence type="ECO:0000256" key="1">
    <source>
        <dbReference type="PROSITE-ProRule" id="PRU00023"/>
    </source>
</evidence>
<dbReference type="KEGG" id="mmc:Mmcs_2443"/>
<accession>A0A5Q5BJQ7</accession>
<organism evidence="2">
    <name type="scientific">Mycobacterium sp. (strain MCS)</name>
    <dbReference type="NCBI Taxonomy" id="164756"/>
    <lineage>
        <taxon>Bacteria</taxon>
        <taxon>Bacillati</taxon>
        <taxon>Actinomycetota</taxon>
        <taxon>Actinomycetes</taxon>
        <taxon>Mycobacteriales</taxon>
        <taxon>Mycobacteriaceae</taxon>
        <taxon>Mycobacterium</taxon>
    </lineage>
</organism>
<dbReference type="SUPFAM" id="SSF48403">
    <property type="entry name" value="Ankyrin repeat"/>
    <property type="match status" value="1"/>
</dbReference>
<dbReference type="InterPro" id="IPR036770">
    <property type="entry name" value="Ankyrin_rpt-contain_sf"/>
</dbReference>
<name>A0A5Q5BJQ7_MYCSS</name>
<evidence type="ECO:0000313" key="2">
    <source>
        <dbReference type="EMBL" id="ABG08551.1"/>
    </source>
</evidence>
<protein>
    <submittedName>
        <fullName evidence="2">Ankyrin</fullName>
    </submittedName>
</protein>
<sequence length="238" mass="26340">MGEDEPLDWAGVLEPSMMSEAVVAARHRLADAAKAGDWRAVLDLLEGGGEGFGLKDRPLTANLWRPGSPKWFTPLHQAAWHGAPLSVVSALIERGALRSLRDAKGRTARDVAVERKRPDDLIALLTPRRSSLGEQRAALFDRYLAEVIDGRVREFGLDREYPDRDPRKVLRYPPVGVLHEAPGQSMWFAIPGMYGGFHVTLRQGYLETLSWCRVAGGSAQAHVITHQGVVLTDEEFDL</sequence>
<gene>
    <name evidence="2" type="ordered locus">Mmcs_2443</name>
</gene>
<reference evidence="2" key="1">
    <citation type="submission" date="2006-06" db="EMBL/GenBank/DDBJ databases">
        <title>Complete sequence of chromosome of Mycobacterium sp. MCS.</title>
        <authorList>
            <consortium name="US DOE Joint Genome Institute"/>
            <person name="Copeland A."/>
            <person name="Lucas S."/>
            <person name="Lapidus A."/>
            <person name="Barry K."/>
            <person name="Detter J.C."/>
            <person name="Glavina del Rio T."/>
            <person name="Hammon N."/>
            <person name="Israni S."/>
            <person name="Dalin E."/>
            <person name="Tice H."/>
            <person name="Pitluck S."/>
            <person name="Martinez M."/>
            <person name="Schmutz J."/>
            <person name="Larimer F."/>
            <person name="Land M."/>
            <person name="Hauser L."/>
            <person name="Kyrpides N."/>
            <person name="Kim E."/>
            <person name="Miller C.D."/>
            <person name="Hughes J.E."/>
            <person name="Anderson A.J."/>
            <person name="Sims R.C."/>
            <person name="Richardson P."/>
        </authorList>
    </citation>
    <scope>NUCLEOTIDE SEQUENCE [LARGE SCALE GENOMIC DNA]</scope>
    <source>
        <strain evidence="2">MCS</strain>
    </source>
</reference>
<dbReference type="Gene3D" id="1.25.40.20">
    <property type="entry name" value="Ankyrin repeat-containing domain"/>
    <property type="match status" value="1"/>
</dbReference>